<evidence type="ECO:0000313" key="6">
    <source>
        <dbReference type="EMBL" id="CDM66175.1"/>
    </source>
</evidence>
<evidence type="ECO:0000256" key="3">
    <source>
        <dbReference type="ARBA" id="ARBA00022840"/>
    </source>
</evidence>
<evidence type="ECO:0000259" key="5">
    <source>
        <dbReference type="PROSITE" id="PS50893"/>
    </source>
</evidence>
<organism evidence="6 7">
    <name type="scientific">Pyrinomonas methylaliphatogenes</name>
    <dbReference type="NCBI Taxonomy" id="454194"/>
    <lineage>
        <taxon>Bacteria</taxon>
        <taxon>Pseudomonadati</taxon>
        <taxon>Acidobacteriota</taxon>
        <taxon>Blastocatellia</taxon>
        <taxon>Blastocatellales</taxon>
        <taxon>Pyrinomonadaceae</taxon>
        <taxon>Pyrinomonas</taxon>
    </lineage>
</organism>
<dbReference type="SUPFAM" id="SSF52540">
    <property type="entry name" value="P-loop containing nucleoside triphosphate hydrolases"/>
    <property type="match status" value="1"/>
</dbReference>
<dbReference type="EMBL" id="CBXV010000007">
    <property type="protein sequence ID" value="CDM66175.1"/>
    <property type="molecule type" value="Genomic_DNA"/>
</dbReference>
<dbReference type="InterPro" id="IPR017871">
    <property type="entry name" value="ABC_transporter-like_CS"/>
</dbReference>
<evidence type="ECO:0000313" key="7">
    <source>
        <dbReference type="Proteomes" id="UP000031518"/>
    </source>
</evidence>
<dbReference type="SMART" id="SM00382">
    <property type="entry name" value="AAA"/>
    <property type="match status" value="1"/>
</dbReference>
<name>A0A0B6X1D1_9BACT</name>
<evidence type="ECO:0000256" key="1">
    <source>
        <dbReference type="ARBA" id="ARBA00022448"/>
    </source>
</evidence>
<dbReference type="PANTHER" id="PTHR43023:SF6">
    <property type="entry name" value="INTERMEMBRANE PHOSPHOLIPID TRANSPORT SYSTEM ATP-BINDING PROTEIN MLAF"/>
    <property type="match status" value="1"/>
</dbReference>
<sequence length="299" mass="33657">MAFTQNIPSVETPEAPSKVADMPPGNEEFADRITPAIEFRDVHLAFDDHKVLDGISFTVMKGETKIILGGSGSGKSTIIKLVLGLLKPDAGRILIDGEDITDYDEAEMMRVRKKIGMIFQEGALFDSLSVYENVAYRLHEQGVPEEEVEEEVRRMLRFVNLEDAIDKMPNELSGGMRRRVGIARALVGDPKIVLFDEPTAGLDPPTARTICELAIKLRDLEDVSSIFVTHEMNNVEYLTSEYAVIDERGNVVFEQEGERLCLLNTKIIMIRDGRIIFSGTDEELFKSDDPYIRWFIRGK</sequence>
<keyword evidence="7" id="KW-1185">Reference proteome</keyword>
<dbReference type="STRING" id="454194.PYK22_02187"/>
<keyword evidence="2" id="KW-0547">Nucleotide-binding</keyword>
<dbReference type="InterPro" id="IPR003593">
    <property type="entry name" value="AAA+_ATPase"/>
</dbReference>
<dbReference type="Pfam" id="PF00005">
    <property type="entry name" value="ABC_tran"/>
    <property type="match status" value="1"/>
</dbReference>
<dbReference type="Gene3D" id="3.40.50.300">
    <property type="entry name" value="P-loop containing nucleotide triphosphate hydrolases"/>
    <property type="match status" value="1"/>
</dbReference>
<dbReference type="AlphaFoldDB" id="A0A0B6X1D1"/>
<reference evidence="6 7" key="2">
    <citation type="submission" date="2015-01" db="EMBL/GenBank/DDBJ databases">
        <title>Complete genome sequence of Pyrinomonas methylaliphatogenes type strain K22T.</title>
        <authorList>
            <person name="Lee K.C.Y."/>
            <person name="Power J.F."/>
            <person name="Dunfield P.F."/>
            <person name="Morgan X.C."/>
            <person name="Huttenhower C."/>
            <person name="Stott M.B."/>
        </authorList>
    </citation>
    <scope>NUCLEOTIDE SEQUENCE [LARGE SCALE GENOMIC DNA]</scope>
    <source>
        <strain evidence="6 7">K22</strain>
    </source>
</reference>
<dbReference type="PROSITE" id="PS50893">
    <property type="entry name" value="ABC_TRANSPORTER_2"/>
    <property type="match status" value="1"/>
</dbReference>
<dbReference type="OrthoDB" id="9802264at2"/>
<accession>A0A0B6X1D1</accession>
<keyword evidence="3" id="KW-0067">ATP-binding</keyword>
<dbReference type="InterPro" id="IPR003439">
    <property type="entry name" value="ABC_transporter-like_ATP-bd"/>
</dbReference>
<feature type="domain" description="ABC transporter" evidence="5">
    <location>
        <begin position="37"/>
        <end position="297"/>
    </location>
</feature>
<dbReference type="Proteomes" id="UP000031518">
    <property type="component" value="Unassembled WGS sequence"/>
</dbReference>
<protein>
    <submittedName>
        <fullName evidence="6">ABC-type transport system involved in resistance to organic solvents, ATPase component</fullName>
    </submittedName>
</protein>
<keyword evidence="1" id="KW-0813">Transport</keyword>
<dbReference type="GO" id="GO:0016887">
    <property type="term" value="F:ATP hydrolysis activity"/>
    <property type="evidence" value="ECO:0007669"/>
    <property type="project" value="InterPro"/>
</dbReference>
<gene>
    <name evidence="6" type="ORF">PYK22_02187</name>
</gene>
<dbReference type="PROSITE" id="PS00211">
    <property type="entry name" value="ABC_TRANSPORTER_1"/>
    <property type="match status" value="1"/>
</dbReference>
<dbReference type="RefSeq" id="WP_060635569.1">
    <property type="nucleotide sequence ID" value="NZ_CBXV010000007.1"/>
</dbReference>
<dbReference type="InterPro" id="IPR027417">
    <property type="entry name" value="P-loop_NTPase"/>
</dbReference>
<evidence type="ECO:0000256" key="2">
    <source>
        <dbReference type="ARBA" id="ARBA00022741"/>
    </source>
</evidence>
<dbReference type="GO" id="GO:0005524">
    <property type="term" value="F:ATP binding"/>
    <property type="evidence" value="ECO:0007669"/>
    <property type="project" value="UniProtKB-KW"/>
</dbReference>
<evidence type="ECO:0000256" key="4">
    <source>
        <dbReference type="SAM" id="MobiDB-lite"/>
    </source>
</evidence>
<dbReference type="PANTHER" id="PTHR43023">
    <property type="entry name" value="PROTEIN TRIGALACTOSYLDIACYLGLYCEROL 3, CHLOROPLASTIC"/>
    <property type="match status" value="1"/>
</dbReference>
<reference evidence="6 7" key="1">
    <citation type="submission" date="2013-12" db="EMBL/GenBank/DDBJ databases">
        <authorList>
            <person name="Stott M."/>
        </authorList>
    </citation>
    <scope>NUCLEOTIDE SEQUENCE [LARGE SCALE GENOMIC DNA]</scope>
    <source>
        <strain evidence="6 7">K22</strain>
    </source>
</reference>
<feature type="region of interest" description="Disordered" evidence="4">
    <location>
        <begin position="1"/>
        <end position="25"/>
    </location>
</feature>
<proteinExistence type="predicted"/>